<dbReference type="PANTHER" id="PTHR11243:SF23">
    <property type="entry name" value="LD06925P"/>
    <property type="match status" value="1"/>
</dbReference>
<feature type="region of interest" description="Disordered" evidence="1">
    <location>
        <begin position="395"/>
        <end position="453"/>
    </location>
</feature>
<dbReference type="KEGG" id="dpte:113789293"/>
<feature type="domain" description="PH" evidence="2">
    <location>
        <begin position="196"/>
        <end position="306"/>
    </location>
</feature>
<feature type="compositionally biased region" description="Low complexity" evidence="1">
    <location>
        <begin position="661"/>
        <end position="697"/>
    </location>
</feature>
<dbReference type="SMART" id="SM00233">
    <property type="entry name" value="PH"/>
    <property type="match status" value="1"/>
</dbReference>
<feature type="compositionally biased region" description="Low complexity" evidence="1">
    <location>
        <begin position="612"/>
        <end position="625"/>
    </location>
</feature>
<gene>
    <name evidence="5" type="primary">LOC113789293</name>
</gene>
<evidence type="ECO:0000313" key="5">
    <source>
        <dbReference type="RefSeq" id="XP_027194611.1"/>
    </source>
</evidence>
<feature type="compositionally biased region" description="Low complexity" evidence="1">
    <location>
        <begin position="421"/>
        <end position="433"/>
    </location>
</feature>
<dbReference type="InterPro" id="IPR000159">
    <property type="entry name" value="RA_dom"/>
</dbReference>
<dbReference type="Gene3D" id="3.10.20.90">
    <property type="entry name" value="Phosphatidylinositol 3-kinase Catalytic Subunit, Chain A, domain 1"/>
    <property type="match status" value="1"/>
</dbReference>
<dbReference type="CTD" id="33003"/>
<dbReference type="InterPro" id="IPR039665">
    <property type="entry name" value="PH_APBB1IP"/>
</dbReference>
<dbReference type="Pfam" id="PF21989">
    <property type="entry name" value="RA_2"/>
    <property type="match status" value="1"/>
</dbReference>
<feature type="compositionally biased region" description="Low complexity" evidence="1">
    <location>
        <begin position="1074"/>
        <end position="1094"/>
    </location>
</feature>
<feature type="region of interest" description="Disordered" evidence="1">
    <location>
        <begin position="1031"/>
        <end position="1094"/>
    </location>
</feature>
<organism evidence="4 5">
    <name type="scientific">Dermatophagoides pteronyssinus</name>
    <name type="common">European house dust mite</name>
    <dbReference type="NCBI Taxonomy" id="6956"/>
    <lineage>
        <taxon>Eukaryota</taxon>
        <taxon>Metazoa</taxon>
        <taxon>Ecdysozoa</taxon>
        <taxon>Arthropoda</taxon>
        <taxon>Chelicerata</taxon>
        <taxon>Arachnida</taxon>
        <taxon>Acari</taxon>
        <taxon>Acariformes</taxon>
        <taxon>Sarcoptiformes</taxon>
        <taxon>Astigmata</taxon>
        <taxon>Psoroptidia</taxon>
        <taxon>Analgoidea</taxon>
        <taxon>Pyroglyphidae</taxon>
        <taxon>Dermatophagoidinae</taxon>
        <taxon>Dermatophagoides</taxon>
    </lineage>
</organism>
<feature type="region of interest" description="Disordered" evidence="1">
    <location>
        <begin position="612"/>
        <end position="706"/>
    </location>
</feature>
<dbReference type="SMART" id="SM00314">
    <property type="entry name" value="RA"/>
    <property type="match status" value="1"/>
</dbReference>
<proteinExistence type="predicted"/>
<feature type="compositionally biased region" description="Basic and acidic residues" evidence="1">
    <location>
        <begin position="354"/>
        <end position="376"/>
    </location>
</feature>
<feature type="region of interest" description="Disordered" evidence="1">
    <location>
        <begin position="350"/>
        <end position="378"/>
    </location>
</feature>
<dbReference type="OMA" id="KWHVAQM"/>
<feature type="compositionally biased region" description="Low complexity" evidence="1">
    <location>
        <begin position="398"/>
        <end position="411"/>
    </location>
</feature>
<dbReference type="InterPro" id="IPR029071">
    <property type="entry name" value="Ubiquitin-like_domsf"/>
</dbReference>
<feature type="compositionally biased region" description="Polar residues" evidence="1">
    <location>
        <begin position="564"/>
        <end position="580"/>
    </location>
</feature>
<feature type="compositionally biased region" description="Low complexity" evidence="1">
    <location>
        <begin position="20"/>
        <end position="32"/>
    </location>
</feature>
<feature type="compositionally biased region" description="Low complexity" evidence="1">
    <location>
        <begin position="960"/>
        <end position="976"/>
    </location>
</feature>
<dbReference type="PROSITE" id="PS50003">
    <property type="entry name" value="PH_DOMAIN"/>
    <property type="match status" value="1"/>
</dbReference>
<evidence type="ECO:0000259" key="2">
    <source>
        <dbReference type="PROSITE" id="PS50003"/>
    </source>
</evidence>
<dbReference type="InterPro" id="IPR001849">
    <property type="entry name" value="PH_domain"/>
</dbReference>
<protein>
    <submittedName>
        <fullName evidence="5">Probable serine/threonine-protein kinase DDB_G0282963 isoform X1</fullName>
    </submittedName>
</protein>
<feature type="region of interest" description="Disordered" evidence="1">
    <location>
        <begin position="1"/>
        <end position="32"/>
    </location>
</feature>
<name>A0A6P6XP40_DERPT</name>
<dbReference type="OrthoDB" id="6235964at2759"/>
<dbReference type="InParanoid" id="A0A6P6XP40"/>
<dbReference type="GO" id="GO:0007165">
    <property type="term" value="P:signal transduction"/>
    <property type="evidence" value="ECO:0007669"/>
    <property type="project" value="InterPro"/>
</dbReference>
<feature type="compositionally biased region" description="Polar residues" evidence="1">
    <location>
        <begin position="1"/>
        <end position="11"/>
    </location>
</feature>
<dbReference type="Pfam" id="PF00169">
    <property type="entry name" value="PH"/>
    <property type="match status" value="1"/>
</dbReference>
<dbReference type="SUPFAM" id="SSF54236">
    <property type="entry name" value="Ubiquitin-like"/>
    <property type="match status" value="1"/>
</dbReference>
<feature type="compositionally biased region" description="Polar residues" evidence="1">
    <location>
        <begin position="1031"/>
        <end position="1041"/>
    </location>
</feature>
<feature type="compositionally biased region" description="Polar residues" evidence="1">
    <location>
        <begin position="1192"/>
        <end position="1202"/>
    </location>
</feature>
<sequence length="1202" mass="137218">MKHVVTSINDNENPERNPIQQQQQQKQQQQQQQIFFEQNDKTKNGDLNDLTLYLKVFAEDDSSKCLLADERMQVGRICQQMAEKNHISIGINYCIIEHMPQLYLERFYEDHESLVENVLYWGRDHHNLNKLYFVQQPDKYDMFIQPEKYLISVNQSNENVDTLKSGSLRAKYNANQLRTDLIGQFFSNNNNNNVRVPEIEGNLFLRSDGKKVWKKYFFSLRSSGLYYCPKGRPKSTKDLICLTTFELNCVYYGFGWRKKFKAPNDYGFAIKHPQIQTKSPKHIKYLCAESQDDLKLWMTGIRIAKYGHHLLENYKQFKMNSDELSSSVDDDGTTNGDDILNKKITTFPMNDSTNNDHHHYNYGHEESNHIDDYDHHHNIHNSNSIQMRINRIPRSESIRSSSASSSSGCISEQNSIVSTPSSSSSSGSSSGSSITTLTTNGHGHQHHDHSNYNHHMISPHHHLHHNHHLQQQQSNAFDADFPIGTIKRKPNVMLQPKIPLTNTTRNLALQSDDALLEVNGDDGNDNNIVGGSGGGNINDDLQQYSTMNNNNNNRQLAMEQFQRGTLKTGTLRRSATTTNDESPKNKAKLALLSPQHHHHQIYHQPNPIVTVSIVNNNNNNSSEINNHSDDDLPPPPPPILKEAESTLSLNNASFPPPPSPEMSETSPTPDSISKSGSPCQSDQQQQQPMKPPSMASLPLPPMTPQPQMKNVRLARRLSDLSENSTYFMNYRGNYDNGNYLAIPPNRIYAPNSRASFASSSDSTSFVTLKSNFLNNRRQFQRHNSVDYYQQQQQQQQHLVWDKYGTSPRIRPINDTLMNGNIMNEQFYQQQQPISITNNNHQNYMAFNPSSHNNNNNNNSTGNVVGNSHCSIISDTTTGINNSKRIEYDIPPARVKIFNSQSTTLQQFSQIVPPPPSSSMNYSTNFTPTNSPCHQANNNNNNRPAIKQENHYMSISPHLLQKHQQMLRHQQQQQQQQPPVDYNDNNVIYSGQQHYHHHNNNDPNQLPYHLPEDLFLKNMERVMQKKWHVAQRLQQDQTSTPGQVLGFRDSAYLPPPPSDDSYPNMMPAPPPPPSTANHHYNQSYNHNHHQQQQQYNLATTNHQNSSMIYQSTIPSSPYHMANTNNNNGIQLPKSVQFSDNIPIHSMTMENSSSLTSMTSPMHQPNFNMLTNGGQHQQMMRSKIPPPPPKRSESTQLTTAPNRR</sequence>
<dbReference type="FunCoup" id="A0A6P6XP40">
    <property type="interactions" value="2"/>
</dbReference>
<feature type="region of interest" description="Disordered" evidence="1">
    <location>
        <begin position="1170"/>
        <end position="1202"/>
    </location>
</feature>
<evidence type="ECO:0000313" key="4">
    <source>
        <dbReference type="Proteomes" id="UP000515146"/>
    </source>
</evidence>
<dbReference type="SUPFAM" id="SSF50729">
    <property type="entry name" value="PH domain-like"/>
    <property type="match status" value="1"/>
</dbReference>
<accession>A0A6P6XP40</accession>
<dbReference type="InterPro" id="IPR039664">
    <property type="entry name" value="GRB/APBB1IP"/>
</dbReference>
<dbReference type="GO" id="GO:0016301">
    <property type="term" value="F:kinase activity"/>
    <property type="evidence" value="ECO:0007669"/>
    <property type="project" value="UniProtKB-KW"/>
</dbReference>
<dbReference type="Proteomes" id="UP000515146">
    <property type="component" value="Unplaced"/>
</dbReference>
<feature type="region of interest" description="Disordered" evidence="1">
    <location>
        <begin position="564"/>
        <end position="586"/>
    </location>
</feature>
<dbReference type="PANTHER" id="PTHR11243">
    <property type="entry name" value="GROWTH FACTOR RECEPTOR-BOUND PROTEIN"/>
    <property type="match status" value="1"/>
</dbReference>
<dbReference type="CDD" id="cd01259">
    <property type="entry name" value="PH_APBB1IP"/>
    <property type="match status" value="1"/>
</dbReference>
<keyword evidence="5" id="KW-0418">Kinase</keyword>
<dbReference type="PROSITE" id="PS50200">
    <property type="entry name" value="RA"/>
    <property type="match status" value="1"/>
</dbReference>
<feature type="region of interest" description="Disordered" evidence="1">
    <location>
        <begin position="960"/>
        <end position="986"/>
    </location>
</feature>
<keyword evidence="4" id="KW-1185">Reference proteome</keyword>
<reference evidence="5" key="1">
    <citation type="submission" date="2025-08" db="UniProtKB">
        <authorList>
            <consortium name="RefSeq"/>
        </authorList>
    </citation>
    <scope>IDENTIFICATION</scope>
    <source>
        <strain evidence="5">Airmid</strain>
    </source>
</reference>
<keyword evidence="5" id="KW-0808">Transferase</keyword>
<dbReference type="RefSeq" id="XP_027194611.1">
    <property type="nucleotide sequence ID" value="XM_027338810.1"/>
</dbReference>
<dbReference type="InterPro" id="IPR011993">
    <property type="entry name" value="PH-like_dom_sf"/>
</dbReference>
<evidence type="ECO:0000256" key="1">
    <source>
        <dbReference type="SAM" id="MobiDB-lite"/>
    </source>
</evidence>
<evidence type="ECO:0000259" key="3">
    <source>
        <dbReference type="PROSITE" id="PS50200"/>
    </source>
</evidence>
<feature type="domain" description="Ras-associating" evidence="3">
    <location>
        <begin position="53"/>
        <end position="139"/>
    </location>
</feature>
<dbReference type="AlphaFoldDB" id="A0A6P6XP40"/>
<dbReference type="Gene3D" id="2.30.29.30">
    <property type="entry name" value="Pleckstrin-homology domain (PH domain)/Phosphotyrosine-binding domain (PTB)"/>
    <property type="match status" value="1"/>
</dbReference>